<name>A0A5B9WGE8_9BACT</name>
<keyword evidence="2" id="KW-0614">Plasmid</keyword>
<evidence type="ECO:0000256" key="1">
    <source>
        <dbReference type="SAM" id="MobiDB-lite"/>
    </source>
</evidence>
<proteinExistence type="predicted"/>
<sequence>MAWTIGPKKCPACDGQHPLSGHEQHHLSYSCPEKWVRVRVRGLDSDRATYSPDRPPDEVTAVDEFWR</sequence>
<evidence type="ECO:0000313" key="2">
    <source>
        <dbReference type="EMBL" id="QEH39329.1"/>
    </source>
</evidence>
<dbReference type="RefSeq" id="WP_148599216.1">
    <property type="nucleotide sequence ID" value="NZ_CP042999.1"/>
</dbReference>
<keyword evidence="3" id="KW-1185">Reference proteome</keyword>
<feature type="region of interest" description="Disordered" evidence="1">
    <location>
        <begin position="46"/>
        <end position="67"/>
    </location>
</feature>
<organism evidence="2 3">
    <name type="scientific">Aquisphaera giovannonii</name>
    <dbReference type="NCBI Taxonomy" id="406548"/>
    <lineage>
        <taxon>Bacteria</taxon>
        <taxon>Pseudomonadati</taxon>
        <taxon>Planctomycetota</taxon>
        <taxon>Planctomycetia</taxon>
        <taxon>Isosphaerales</taxon>
        <taxon>Isosphaeraceae</taxon>
        <taxon>Aquisphaera</taxon>
    </lineage>
</organism>
<gene>
    <name evidence="2" type="ORF">OJF2_79440</name>
</gene>
<dbReference type="EMBL" id="CP042999">
    <property type="protein sequence ID" value="QEH39329.1"/>
    <property type="molecule type" value="Genomic_DNA"/>
</dbReference>
<geneLocation type="plasmid" evidence="3">
    <name>pojf2_2</name>
</geneLocation>
<evidence type="ECO:0000313" key="3">
    <source>
        <dbReference type="Proteomes" id="UP000324233"/>
    </source>
</evidence>
<reference evidence="2 3" key="1">
    <citation type="submission" date="2019-08" db="EMBL/GenBank/DDBJ databases">
        <title>Deep-cultivation of Planctomycetes and their phenomic and genomic characterization uncovers novel biology.</title>
        <authorList>
            <person name="Wiegand S."/>
            <person name="Jogler M."/>
            <person name="Boedeker C."/>
            <person name="Pinto D."/>
            <person name="Vollmers J."/>
            <person name="Rivas-Marin E."/>
            <person name="Kohn T."/>
            <person name="Peeters S.H."/>
            <person name="Heuer A."/>
            <person name="Rast P."/>
            <person name="Oberbeckmann S."/>
            <person name="Bunk B."/>
            <person name="Jeske O."/>
            <person name="Meyerdierks A."/>
            <person name="Storesund J.E."/>
            <person name="Kallscheuer N."/>
            <person name="Luecker S."/>
            <person name="Lage O.M."/>
            <person name="Pohl T."/>
            <person name="Merkel B.J."/>
            <person name="Hornburger P."/>
            <person name="Mueller R.-W."/>
            <person name="Bruemmer F."/>
            <person name="Labrenz M."/>
            <person name="Spormann A.M."/>
            <person name="Op den Camp H."/>
            <person name="Overmann J."/>
            <person name="Amann R."/>
            <person name="Jetten M.S.M."/>
            <person name="Mascher T."/>
            <person name="Medema M.H."/>
            <person name="Devos D.P."/>
            <person name="Kaster A.-K."/>
            <person name="Ovreas L."/>
            <person name="Rohde M."/>
            <person name="Galperin M.Y."/>
            <person name="Jogler C."/>
        </authorList>
    </citation>
    <scope>NUCLEOTIDE SEQUENCE [LARGE SCALE GENOMIC DNA]</scope>
    <source>
        <strain evidence="2 3">OJF2</strain>
        <plasmid evidence="3">pojf2_2</plasmid>
    </source>
</reference>
<protein>
    <submittedName>
        <fullName evidence="2">Uncharacterized protein</fullName>
    </submittedName>
</protein>
<accession>A0A5B9WGE8</accession>
<dbReference type="Proteomes" id="UP000324233">
    <property type="component" value="Plasmid pOJF2_2"/>
</dbReference>
<dbReference type="AlphaFoldDB" id="A0A5B9WGE8"/>
<dbReference type="KEGG" id="agv:OJF2_79440"/>